<name>A0A8F0WGZ9_9STRA</name>
<gene>
    <name evidence="1" type="primary">rps2</name>
</gene>
<dbReference type="RefSeq" id="YP_010134146.1">
    <property type="nucleotide sequence ID" value="NC_056793.1"/>
</dbReference>
<protein>
    <submittedName>
        <fullName evidence="1">Ribosomal protein S2</fullName>
    </submittedName>
</protein>
<dbReference type="EMBL" id="MT383644">
    <property type="protein sequence ID" value="QWM93636.1"/>
    <property type="molecule type" value="Genomic_DNA"/>
</dbReference>
<dbReference type="InterPro" id="IPR023591">
    <property type="entry name" value="Ribosomal_uS2_flav_dom_sf"/>
</dbReference>
<dbReference type="AlphaFoldDB" id="A0A8F0WGZ9"/>
<keyword evidence="1" id="KW-0689">Ribosomal protein</keyword>
<dbReference type="GeneID" id="67123873"/>
<dbReference type="GO" id="GO:0005840">
    <property type="term" value="C:ribosome"/>
    <property type="evidence" value="ECO:0007669"/>
    <property type="project" value="UniProtKB-KW"/>
</dbReference>
<accession>A0A8F0WGZ9</accession>
<proteinExistence type="predicted"/>
<keyword evidence="1" id="KW-0496">Mitochondrion</keyword>
<evidence type="ECO:0000313" key="1">
    <source>
        <dbReference type="EMBL" id="QWM93636.1"/>
    </source>
</evidence>
<sequence length="219" mass="25944">MKIKKIEKQKNKLIQLQVLKAYYKKKSVNFENNLNQIKIHLNKISNIVYKYHITDRKILLLGFPNSFIKTIENTKHILMPEFLWFNGMLNNRINLQDNLPLNTFKLIGKLKKKLDLIIIANFSEKATAIKESYISRIPVIIMNKKLNILNLKTTYNSVGNYSIISDKMEPNNLFFSLIKTTLNRAKKSKKVKIYKNLKTLKQNYKKTRPYKKFKSFKNK</sequence>
<organism evidence="1">
    <name type="scientific">Navicula veneta</name>
    <dbReference type="NCBI Taxonomy" id="138539"/>
    <lineage>
        <taxon>Eukaryota</taxon>
        <taxon>Sar</taxon>
        <taxon>Stramenopiles</taxon>
        <taxon>Ochrophyta</taxon>
        <taxon>Bacillariophyta</taxon>
        <taxon>Bacillariophyceae</taxon>
        <taxon>Bacillariophycidae</taxon>
        <taxon>Naviculales</taxon>
        <taxon>Naviculaceae</taxon>
        <taxon>Navicula</taxon>
    </lineage>
</organism>
<dbReference type="Gene3D" id="3.40.50.10490">
    <property type="entry name" value="Glucose-6-phosphate isomerase like protein, domain 1"/>
    <property type="match status" value="1"/>
</dbReference>
<keyword evidence="1" id="KW-0687">Ribonucleoprotein</keyword>
<reference evidence="1" key="1">
    <citation type="journal article" date="2021" name="Ecol Indic">
        <title>Morphological and molecular identification reveals that waters from an isolated oasis in Tamanrasset (extreme South of Algerian Sahara) are colonized by opportunistic and pollution-tolerant diatom species.</title>
        <authorList>
            <person name="Gastineau R."/>
            <person name="Hamedi C."/>
            <person name="Baba Hamed M.B."/>
            <person name="Abi-Ayad S.-M.E.-A."/>
            <person name="Bak M."/>
            <person name="Lemieux C."/>
            <person name="Turmel M."/>
            <person name="Dobosz S."/>
            <person name="Wrobel R.J."/>
            <person name="Kierzek A."/>
            <person name="Lange-Bertalot H."/>
            <person name="Witkowski A."/>
        </authorList>
    </citation>
    <scope>NUCLEOTIDE SEQUENCE</scope>
    <source>
        <strain evidence="1">SZCZR1826</strain>
    </source>
</reference>
<geneLocation type="mitochondrion" evidence="1"/>
<dbReference type="SUPFAM" id="SSF52313">
    <property type="entry name" value="Ribosomal protein S2"/>
    <property type="match status" value="1"/>
</dbReference>